<dbReference type="EMBL" id="PEWY01000121">
    <property type="protein sequence ID" value="PIU36809.1"/>
    <property type="molecule type" value="Genomic_DNA"/>
</dbReference>
<name>A0A2M6YTH3_9BACT</name>
<dbReference type="Gene3D" id="1.10.4030.10">
    <property type="entry name" value="Porin chaperone SurA, peptide-binding domain"/>
    <property type="match status" value="1"/>
</dbReference>
<keyword evidence="6" id="KW-0812">Transmembrane</keyword>
<dbReference type="InterPro" id="IPR050245">
    <property type="entry name" value="PrsA_foldase"/>
</dbReference>
<dbReference type="InterPro" id="IPR027304">
    <property type="entry name" value="Trigger_fact/SurA_dom_sf"/>
</dbReference>
<evidence type="ECO:0000313" key="7">
    <source>
        <dbReference type="EMBL" id="PIU36809.1"/>
    </source>
</evidence>
<evidence type="ECO:0000256" key="4">
    <source>
        <dbReference type="ARBA" id="ARBA00023110"/>
    </source>
</evidence>
<keyword evidence="6" id="KW-0472">Membrane</keyword>
<accession>A0A2M6YTH3</accession>
<dbReference type="Pfam" id="PF13624">
    <property type="entry name" value="SurA_N_3"/>
    <property type="match status" value="1"/>
</dbReference>
<gene>
    <name evidence="7" type="ORF">COT02_04165</name>
</gene>
<dbReference type="Proteomes" id="UP000230184">
    <property type="component" value="Unassembled WGS sequence"/>
</dbReference>
<keyword evidence="6" id="KW-1133">Transmembrane helix</keyword>
<organism evidence="7 8">
    <name type="scientific">Candidatus Roizmanbacteria bacterium CG07_land_8_20_14_0_80_34_15</name>
    <dbReference type="NCBI Taxonomy" id="1974849"/>
    <lineage>
        <taxon>Bacteria</taxon>
        <taxon>Candidatus Roizmaniibacteriota</taxon>
    </lineage>
</organism>
<dbReference type="AlphaFoldDB" id="A0A2M6YTH3"/>
<evidence type="ECO:0000256" key="6">
    <source>
        <dbReference type="SAM" id="Phobius"/>
    </source>
</evidence>
<protein>
    <recommendedName>
        <fullName evidence="2">peptidylprolyl isomerase</fullName>
        <ecNumber evidence="2">5.2.1.8</ecNumber>
    </recommendedName>
</protein>
<dbReference type="SUPFAM" id="SSF109998">
    <property type="entry name" value="Triger factor/SurA peptide-binding domain-like"/>
    <property type="match status" value="1"/>
</dbReference>
<comment type="caution">
    <text evidence="7">The sequence shown here is derived from an EMBL/GenBank/DDBJ whole genome shotgun (WGS) entry which is preliminary data.</text>
</comment>
<dbReference type="EC" id="5.2.1.8" evidence="2"/>
<feature type="transmembrane region" description="Helical" evidence="6">
    <location>
        <begin position="39"/>
        <end position="56"/>
    </location>
</feature>
<keyword evidence="4" id="KW-0697">Rotamase</keyword>
<dbReference type="GO" id="GO:0003755">
    <property type="term" value="F:peptidyl-prolyl cis-trans isomerase activity"/>
    <property type="evidence" value="ECO:0007669"/>
    <property type="project" value="UniProtKB-KW"/>
</dbReference>
<evidence type="ECO:0000256" key="2">
    <source>
        <dbReference type="ARBA" id="ARBA00013194"/>
    </source>
</evidence>
<evidence type="ECO:0000256" key="5">
    <source>
        <dbReference type="ARBA" id="ARBA00023235"/>
    </source>
</evidence>
<dbReference type="PANTHER" id="PTHR47245:SF1">
    <property type="entry name" value="FOLDASE PROTEIN PRSA"/>
    <property type="match status" value="1"/>
</dbReference>
<evidence type="ECO:0000256" key="1">
    <source>
        <dbReference type="ARBA" id="ARBA00000971"/>
    </source>
</evidence>
<keyword evidence="5" id="KW-0413">Isomerase</keyword>
<evidence type="ECO:0000256" key="3">
    <source>
        <dbReference type="ARBA" id="ARBA00022729"/>
    </source>
</evidence>
<comment type="catalytic activity">
    <reaction evidence="1">
        <text>[protein]-peptidylproline (omega=180) = [protein]-peptidylproline (omega=0)</text>
        <dbReference type="Rhea" id="RHEA:16237"/>
        <dbReference type="Rhea" id="RHEA-COMP:10747"/>
        <dbReference type="Rhea" id="RHEA-COMP:10748"/>
        <dbReference type="ChEBI" id="CHEBI:83833"/>
        <dbReference type="ChEBI" id="CHEBI:83834"/>
        <dbReference type="EC" id="5.2.1.8"/>
    </reaction>
</comment>
<keyword evidence="3" id="KW-0732">Signal</keyword>
<dbReference type="PANTHER" id="PTHR47245">
    <property type="entry name" value="PEPTIDYLPROLYL ISOMERASE"/>
    <property type="match status" value="1"/>
</dbReference>
<sequence>MAKKLKTKKTVEKKQIVVPQEVVKESATSKIAIKVPIKLFLYGIIVLLIVGGFYFVKSNLYVASVNGELVNRFSLIKKLEKQGGKKVLDTVILKTLINQEAKKRNTTVSPQEIDAELKKIEANVSSQGSTLDALLAQQGMTKEDLMGEIKLQLLVTKMVGSNVSVSQKEIDTYLESQKSQSAPDLGSTTLGLDRVKAESALKQQKIQVKIQAFVADLKAKAKINYFIKY</sequence>
<reference evidence="8" key="1">
    <citation type="submission" date="2017-09" db="EMBL/GenBank/DDBJ databases">
        <title>Depth-based differentiation of microbial function through sediment-hosted aquifers and enrichment of novel symbionts in the deep terrestrial subsurface.</title>
        <authorList>
            <person name="Probst A.J."/>
            <person name="Ladd B."/>
            <person name="Jarett J.K."/>
            <person name="Geller-Mcgrath D.E."/>
            <person name="Sieber C.M.K."/>
            <person name="Emerson J.B."/>
            <person name="Anantharaman K."/>
            <person name="Thomas B.C."/>
            <person name="Malmstrom R."/>
            <person name="Stieglmeier M."/>
            <person name="Klingl A."/>
            <person name="Woyke T."/>
            <person name="Ryan C.M."/>
            <person name="Banfield J.F."/>
        </authorList>
    </citation>
    <scope>NUCLEOTIDE SEQUENCE [LARGE SCALE GENOMIC DNA]</scope>
</reference>
<evidence type="ECO:0000313" key="8">
    <source>
        <dbReference type="Proteomes" id="UP000230184"/>
    </source>
</evidence>
<proteinExistence type="predicted"/>